<keyword evidence="10" id="KW-1185">Reference proteome</keyword>
<feature type="signal peptide" evidence="6">
    <location>
        <begin position="1"/>
        <end position="25"/>
    </location>
</feature>
<sequence length="922" mass="100662">MITGKQFAALLMLTTAFTFPGAAFAQDTAPASNTGASMPDDGETSGEEEVYDEPDISVAGGNTIIVTGRVNRDPTRNSSQVISVLSAEEIARTGEGDIAGALGRVTGLSVVGNGRVYVRGLGDRYSLALLNGLPLPSPEPLSRVVPLDIFPTNVVASSLVQKTYSANFPGEFGGGVINLTTRAVPDESFLTISGSLSGDTETTFQNGYSYYGSDTDWTGFDSGARDIPGALQNYFDQSIATGASVGSSPEFDPETLGRLLTPPQLSTLQIIGDQRPNWSAGVTAGTSFDVGSDARLGLVLTGSLSNSLRNRNISRQQAGDSVTTLSRDEQSFVTDNRMLANALFAAGLEVGDHTIRWTNLFIRDTVKQASLTDFKIFDGDLDNVDFLEQNTAWYERQLIDTQLVGEFDFDPLSIDVRGGYARTDRRAPFNLNYVYARTNLSEEQDRFGGVYRVDLSGSGQQALQETGVTSSFSDLEEEVWFGGLDLSYQVLDNLSATIGYAYTDTQRTTTRRAFQLRAMVDPDFHNPGGEPLDPAVIEQLQNVVLPAVGTRSPALLFNGATFDMFDVTLLEFGSTTPAFDAGLEIHAGYGQLQWLPINTFTVQAGVRYESATQSSIPVGVNNTAQPRTNENDYFLPGLTLTWEPMDDLQVRASGSRTLARPQFRELVSQIYFDPETNRTYVGNTFLDDSELLNFEARAEYYLSRQNKFSIAGFYKKIDNPIEAFRTGAGDITYANAPEATLYGAEVDAQYFYDLYDLGGWFETKQLLLLVNYTYTQSELSVGDETVIIDQGGNPIERAANTIFVDGSPLVGQSDHLVNFQVGIEDVDRLQQLTVLMSYASERPTFRNLAPLPDTVEKPGVQLDIVARQGLDLFGVEAELKLEARNLLGTRNQEYYVNSTGLRVEQNTYDIGQSFSAGLSVTF</sequence>
<feature type="domain" description="TonB-dependent receptor-like beta-barrel" evidence="7">
    <location>
        <begin position="382"/>
        <end position="830"/>
    </location>
</feature>
<accession>A0ABV0CY72</accession>
<evidence type="ECO:0000313" key="9">
    <source>
        <dbReference type="EMBL" id="MEN7537822.1"/>
    </source>
</evidence>
<dbReference type="PANTHER" id="PTHR40980:SF5">
    <property type="entry name" value="TONB-DEPENDENT RECEPTOR"/>
    <property type="match status" value="1"/>
</dbReference>
<comment type="subcellular location">
    <subcellularLocation>
        <location evidence="1 4">Cell outer membrane</location>
    </subcellularLocation>
</comment>
<protein>
    <submittedName>
        <fullName evidence="9">TonB-dependent receptor</fullName>
    </submittedName>
</protein>
<keyword evidence="4" id="KW-0798">TonB box</keyword>
<feature type="region of interest" description="Disordered" evidence="5">
    <location>
        <begin position="28"/>
        <end position="53"/>
    </location>
</feature>
<dbReference type="InterPro" id="IPR036942">
    <property type="entry name" value="Beta-barrel_TonB_sf"/>
</dbReference>
<comment type="similarity">
    <text evidence="4">Belongs to the TonB-dependent receptor family.</text>
</comment>
<proteinExistence type="inferred from homology"/>
<keyword evidence="6" id="KW-0732">Signal</keyword>
<keyword evidence="2 4" id="KW-0472">Membrane</keyword>
<dbReference type="SUPFAM" id="SSF56935">
    <property type="entry name" value="Porins"/>
    <property type="match status" value="1"/>
</dbReference>
<feature type="chain" id="PRO_5046592370" evidence="6">
    <location>
        <begin position="26"/>
        <end position="922"/>
    </location>
</feature>
<feature type="compositionally biased region" description="Acidic residues" evidence="5">
    <location>
        <begin position="40"/>
        <end position="53"/>
    </location>
</feature>
<evidence type="ECO:0000256" key="4">
    <source>
        <dbReference type="RuleBase" id="RU003357"/>
    </source>
</evidence>
<dbReference type="Gene3D" id="2.40.170.20">
    <property type="entry name" value="TonB-dependent receptor, beta-barrel domain"/>
    <property type="match status" value="1"/>
</dbReference>
<comment type="caution">
    <text evidence="9">The sequence shown here is derived from an EMBL/GenBank/DDBJ whole genome shotgun (WGS) entry which is preliminary data.</text>
</comment>
<dbReference type="Proteomes" id="UP001484535">
    <property type="component" value="Unassembled WGS sequence"/>
</dbReference>
<reference evidence="9 10" key="1">
    <citation type="submission" date="2024-05" db="EMBL/GenBank/DDBJ databases">
        <authorList>
            <person name="Park S."/>
        </authorList>
    </citation>
    <scope>NUCLEOTIDE SEQUENCE [LARGE SCALE GENOMIC DNA]</scope>
    <source>
        <strain evidence="9 10">DGU5</strain>
    </source>
</reference>
<keyword evidence="3" id="KW-0998">Cell outer membrane</keyword>
<dbReference type="InterPro" id="IPR037066">
    <property type="entry name" value="Plug_dom_sf"/>
</dbReference>
<evidence type="ECO:0000256" key="3">
    <source>
        <dbReference type="ARBA" id="ARBA00023237"/>
    </source>
</evidence>
<dbReference type="Pfam" id="PF00593">
    <property type="entry name" value="TonB_dep_Rec_b-barrel"/>
    <property type="match status" value="1"/>
</dbReference>
<gene>
    <name evidence="9" type="ORF">ABDJ38_11615</name>
</gene>
<dbReference type="InterPro" id="IPR012910">
    <property type="entry name" value="Plug_dom"/>
</dbReference>
<evidence type="ECO:0000259" key="8">
    <source>
        <dbReference type="Pfam" id="PF07715"/>
    </source>
</evidence>
<dbReference type="Gene3D" id="2.170.130.10">
    <property type="entry name" value="TonB-dependent receptor, plug domain"/>
    <property type="match status" value="1"/>
</dbReference>
<organism evidence="9 10">
    <name type="scientific">Aurantiacibacter flavus</name>
    <dbReference type="NCBI Taxonomy" id="3145232"/>
    <lineage>
        <taxon>Bacteria</taxon>
        <taxon>Pseudomonadati</taxon>
        <taxon>Pseudomonadota</taxon>
        <taxon>Alphaproteobacteria</taxon>
        <taxon>Sphingomonadales</taxon>
        <taxon>Erythrobacteraceae</taxon>
        <taxon>Aurantiacibacter</taxon>
    </lineage>
</organism>
<dbReference type="Pfam" id="PF07715">
    <property type="entry name" value="Plug"/>
    <property type="match status" value="1"/>
</dbReference>
<evidence type="ECO:0000256" key="6">
    <source>
        <dbReference type="SAM" id="SignalP"/>
    </source>
</evidence>
<dbReference type="PANTHER" id="PTHR40980">
    <property type="entry name" value="PLUG DOMAIN-CONTAINING PROTEIN"/>
    <property type="match status" value="1"/>
</dbReference>
<evidence type="ECO:0000256" key="2">
    <source>
        <dbReference type="ARBA" id="ARBA00023136"/>
    </source>
</evidence>
<dbReference type="EMBL" id="JBDLBR010000003">
    <property type="protein sequence ID" value="MEN7537822.1"/>
    <property type="molecule type" value="Genomic_DNA"/>
</dbReference>
<keyword evidence="9" id="KW-0675">Receptor</keyword>
<evidence type="ECO:0000256" key="1">
    <source>
        <dbReference type="ARBA" id="ARBA00004442"/>
    </source>
</evidence>
<feature type="domain" description="TonB-dependent receptor plug" evidence="8">
    <location>
        <begin position="75"/>
        <end position="176"/>
    </location>
</feature>
<evidence type="ECO:0000313" key="10">
    <source>
        <dbReference type="Proteomes" id="UP001484535"/>
    </source>
</evidence>
<name>A0ABV0CY72_9SPHN</name>
<evidence type="ECO:0000256" key="5">
    <source>
        <dbReference type="SAM" id="MobiDB-lite"/>
    </source>
</evidence>
<dbReference type="RefSeq" id="WP_346785263.1">
    <property type="nucleotide sequence ID" value="NZ_JBDLBR010000003.1"/>
</dbReference>
<evidence type="ECO:0000259" key="7">
    <source>
        <dbReference type="Pfam" id="PF00593"/>
    </source>
</evidence>
<dbReference type="InterPro" id="IPR000531">
    <property type="entry name" value="Beta-barrel_TonB"/>
</dbReference>